<evidence type="ECO:0000259" key="6">
    <source>
        <dbReference type="PROSITE" id="PS51698"/>
    </source>
</evidence>
<gene>
    <name evidence="7" type="ORF">HPP92_009258</name>
</gene>
<comment type="catalytic activity">
    <reaction evidence="1 5">
        <text>S-ubiquitinyl-[E2 ubiquitin-conjugating enzyme]-L-cysteine + [acceptor protein]-L-lysine = [E2 ubiquitin-conjugating enzyme]-L-cysteine + N(6)-ubiquitinyl-[acceptor protein]-L-lysine.</text>
        <dbReference type="EC" id="2.3.2.27"/>
    </reaction>
</comment>
<dbReference type="SMART" id="SM00504">
    <property type="entry name" value="Ubox"/>
    <property type="match status" value="1"/>
</dbReference>
<dbReference type="InterPro" id="IPR058678">
    <property type="entry name" value="ARM_PUB"/>
</dbReference>
<dbReference type="InterPro" id="IPR016024">
    <property type="entry name" value="ARM-type_fold"/>
</dbReference>
<dbReference type="Gene3D" id="3.30.40.10">
    <property type="entry name" value="Zinc/RING finger domain, C3HC4 (zinc finger)"/>
    <property type="match status" value="1"/>
</dbReference>
<evidence type="ECO:0000256" key="2">
    <source>
        <dbReference type="ARBA" id="ARBA00004906"/>
    </source>
</evidence>
<dbReference type="OrthoDB" id="1850619at2759"/>
<dbReference type="Pfam" id="PF25598">
    <property type="entry name" value="ARM_PUB"/>
    <property type="match status" value="1"/>
</dbReference>
<keyword evidence="8" id="KW-1185">Reference proteome</keyword>
<accession>A0A835R683</accession>
<feature type="domain" description="U-box" evidence="6">
    <location>
        <begin position="24"/>
        <end position="98"/>
    </location>
</feature>
<evidence type="ECO:0000256" key="3">
    <source>
        <dbReference type="ARBA" id="ARBA00022679"/>
    </source>
</evidence>
<evidence type="ECO:0000256" key="4">
    <source>
        <dbReference type="ARBA" id="ARBA00022786"/>
    </source>
</evidence>
<evidence type="ECO:0000256" key="1">
    <source>
        <dbReference type="ARBA" id="ARBA00000900"/>
    </source>
</evidence>
<dbReference type="EMBL" id="JADCNL010000004">
    <property type="protein sequence ID" value="KAG0485179.1"/>
    <property type="molecule type" value="Genomic_DNA"/>
</dbReference>
<reference evidence="7 8" key="1">
    <citation type="journal article" date="2020" name="Nat. Food">
        <title>A phased Vanilla planifolia genome enables genetic improvement of flavour and production.</title>
        <authorList>
            <person name="Hasing T."/>
            <person name="Tang H."/>
            <person name="Brym M."/>
            <person name="Khazi F."/>
            <person name="Huang T."/>
            <person name="Chambers A.H."/>
        </authorList>
    </citation>
    <scope>NUCLEOTIDE SEQUENCE [LARGE SCALE GENOMIC DNA]</scope>
    <source>
        <tissue evidence="7">Leaf</tissue>
    </source>
</reference>
<dbReference type="Pfam" id="PF04564">
    <property type="entry name" value="U-box"/>
    <property type="match status" value="1"/>
</dbReference>
<dbReference type="Proteomes" id="UP000636800">
    <property type="component" value="Unassembled WGS sequence"/>
</dbReference>
<evidence type="ECO:0000256" key="5">
    <source>
        <dbReference type="RuleBase" id="RU369093"/>
    </source>
</evidence>
<dbReference type="EC" id="2.3.2.27" evidence="5"/>
<dbReference type="PANTHER" id="PTHR22849">
    <property type="entry name" value="WDSAM1 PROTEIN"/>
    <property type="match status" value="1"/>
</dbReference>
<dbReference type="Gene3D" id="1.25.10.10">
    <property type="entry name" value="Leucine-rich Repeat Variant"/>
    <property type="match status" value="1"/>
</dbReference>
<dbReference type="PROSITE" id="PS51698">
    <property type="entry name" value="U_BOX"/>
    <property type="match status" value="1"/>
</dbReference>
<keyword evidence="4 5" id="KW-0833">Ubl conjugation pathway</keyword>
<evidence type="ECO:0000313" key="7">
    <source>
        <dbReference type="EMBL" id="KAG0485179.1"/>
    </source>
</evidence>
<comment type="caution">
    <text evidence="7">The sequence shown here is derived from an EMBL/GenBank/DDBJ whole genome shotgun (WGS) entry which is preliminary data.</text>
</comment>
<comment type="function">
    <text evidence="5">Functions as an E3 ubiquitin ligase.</text>
</comment>
<dbReference type="InterPro" id="IPR003613">
    <property type="entry name" value="Ubox_domain"/>
</dbReference>
<dbReference type="AlphaFoldDB" id="A0A835R683"/>
<sequence>MRGEVGGRGQLGRGGMQLDVEEVQIPYHFRCPISLELMRDPVTVSTGQTYDRGSIEAWAAMGNTTCPVTRALLADFTLIPNHTLRRLIQDWCVAHRAHGVERIPTPKQPADPVVVRFLVAQAAAADSEPSARISALRRLRNLARESEMNRAVVSTRETRQVVVEIAFEEGGANSDVAAEAMEVLAVMPMTEGESEAVAARRDRVAKLAAVLRGHRSTEARIGAAVMVETVRSAVAREAVGGEPGLMEGLVSLVEEKGNSRAVRVGVRGLFSLCLAKENRGRAVAAGAAEAVLRRMREMCFGERGDLERALATVELLCRGEGGREAVVRVEGAVKTMVRAMAGKATERAAEHAAGALVVVVGGSEALQQEAVASGVVTQLLLMVQSGCSERARRKAQTLLKVLQPAWALQDSLANSDDFLQPF</sequence>
<dbReference type="GO" id="GO:0016567">
    <property type="term" value="P:protein ubiquitination"/>
    <property type="evidence" value="ECO:0007669"/>
    <property type="project" value="UniProtKB-UniRule"/>
</dbReference>
<dbReference type="InterPro" id="IPR045185">
    <property type="entry name" value="PUB22/23/24-like"/>
</dbReference>
<dbReference type="FunFam" id="3.30.40.10:FF:001168">
    <property type="entry name" value="U-box domain-containing protein 31"/>
    <property type="match status" value="1"/>
</dbReference>
<dbReference type="UniPathway" id="UPA00143"/>
<dbReference type="InterPro" id="IPR045210">
    <property type="entry name" value="RING-Ubox_PUB"/>
</dbReference>
<dbReference type="InterPro" id="IPR011989">
    <property type="entry name" value="ARM-like"/>
</dbReference>
<proteinExistence type="predicted"/>
<dbReference type="CDD" id="cd16664">
    <property type="entry name" value="RING-Ubox_PUB"/>
    <property type="match status" value="1"/>
</dbReference>
<comment type="pathway">
    <text evidence="2 5">Protein modification; protein ubiquitination.</text>
</comment>
<organism evidence="7 8">
    <name type="scientific">Vanilla planifolia</name>
    <name type="common">Vanilla</name>
    <dbReference type="NCBI Taxonomy" id="51239"/>
    <lineage>
        <taxon>Eukaryota</taxon>
        <taxon>Viridiplantae</taxon>
        <taxon>Streptophyta</taxon>
        <taxon>Embryophyta</taxon>
        <taxon>Tracheophyta</taxon>
        <taxon>Spermatophyta</taxon>
        <taxon>Magnoliopsida</taxon>
        <taxon>Liliopsida</taxon>
        <taxon>Asparagales</taxon>
        <taxon>Orchidaceae</taxon>
        <taxon>Vanilloideae</taxon>
        <taxon>Vanilleae</taxon>
        <taxon>Vanilla</taxon>
    </lineage>
</organism>
<dbReference type="InterPro" id="IPR013083">
    <property type="entry name" value="Znf_RING/FYVE/PHD"/>
</dbReference>
<dbReference type="SUPFAM" id="SSF48371">
    <property type="entry name" value="ARM repeat"/>
    <property type="match status" value="1"/>
</dbReference>
<dbReference type="PANTHER" id="PTHR22849:SF112">
    <property type="entry name" value="U-BOX DOMAIN-CONTAINING PROTEIN 26"/>
    <property type="match status" value="1"/>
</dbReference>
<protein>
    <recommendedName>
        <fullName evidence="5 6">U-box domain-containing protein</fullName>
        <ecNumber evidence="5">2.3.2.27</ecNumber>
    </recommendedName>
    <alternativeName>
        <fullName evidence="5">RING-type E3 ubiquitin transferase PUB</fullName>
    </alternativeName>
</protein>
<dbReference type="SUPFAM" id="SSF57850">
    <property type="entry name" value="RING/U-box"/>
    <property type="match status" value="1"/>
</dbReference>
<evidence type="ECO:0000313" key="8">
    <source>
        <dbReference type="Proteomes" id="UP000636800"/>
    </source>
</evidence>
<name>A0A835R683_VANPL</name>
<dbReference type="GO" id="GO:0061630">
    <property type="term" value="F:ubiquitin protein ligase activity"/>
    <property type="evidence" value="ECO:0007669"/>
    <property type="project" value="UniProtKB-UniRule"/>
</dbReference>
<keyword evidence="3 5" id="KW-0808">Transferase</keyword>